<organism evidence="3 4">
    <name type="scientific">Sphingomonas lenta</name>
    <dbReference type="NCBI Taxonomy" id="1141887"/>
    <lineage>
        <taxon>Bacteria</taxon>
        <taxon>Pseudomonadati</taxon>
        <taxon>Pseudomonadota</taxon>
        <taxon>Alphaproteobacteria</taxon>
        <taxon>Sphingomonadales</taxon>
        <taxon>Sphingomonadaceae</taxon>
        <taxon>Sphingomonas</taxon>
    </lineage>
</organism>
<evidence type="ECO:0000259" key="1">
    <source>
        <dbReference type="Pfam" id="PF10000"/>
    </source>
</evidence>
<evidence type="ECO:0000313" key="4">
    <source>
        <dbReference type="Proteomes" id="UP000218151"/>
    </source>
</evidence>
<feature type="domain" description="CASTOR ACT" evidence="2">
    <location>
        <begin position="70"/>
        <end position="129"/>
    </location>
</feature>
<sequence>MLMTGETDLAALLARLCPRLSEIEFAFGVIRDGEPQPATMEPVGTFREEEGLTVIGPAAQFAGTGIEHVGGWAMISLEVQSSLAAVGMMAAIAQALADEDISVNAVAGFHHDRVFVQWERRHEAVKALDRLSEAAASA</sequence>
<feature type="domain" description="DUF2241" evidence="1">
    <location>
        <begin position="4"/>
        <end position="64"/>
    </location>
</feature>
<dbReference type="Proteomes" id="UP000218151">
    <property type="component" value="Unassembled WGS sequence"/>
</dbReference>
<evidence type="ECO:0000313" key="3">
    <source>
        <dbReference type="EMBL" id="PAX06417.1"/>
    </source>
</evidence>
<dbReference type="SUPFAM" id="SSF55021">
    <property type="entry name" value="ACT-like"/>
    <property type="match status" value="2"/>
</dbReference>
<proteinExistence type="predicted"/>
<accession>A0A2A2SAY9</accession>
<dbReference type="PANTHER" id="PTHR39199:SF1">
    <property type="entry name" value="BLR5128 PROTEIN"/>
    <property type="match status" value="1"/>
</dbReference>
<dbReference type="InterPro" id="IPR018717">
    <property type="entry name" value="DUF2241"/>
</dbReference>
<dbReference type="EMBL" id="NSLI01000007">
    <property type="protein sequence ID" value="PAX06417.1"/>
    <property type="molecule type" value="Genomic_DNA"/>
</dbReference>
<dbReference type="InterPro" id="IPR027795">
    <property type="entry name" value="CASTOR_ACT_dom"/>
</dbReference>
<dbReference type="InterPro" id="IPR045865">
    <property type="entry name" value="ACT-like_dom_sf"/>
</dbReference>
<dbReference type="Pfam" id="PF10000">
    <property type="entry name" value="ACT_3"/>
    <property type="match status" value="1"/>
</dbReference>
<protein>
    <submittedName>
        <fullName evidence="3">Uncharacterized protein</fullName>
    </submittedName>
</protein>
<dbReference type="Gene3D" id="3.30.2130.10">
    <property type="entry name" value="VC0802-like"/>
    <property type="match status" value="1"/>
</dbReference>
<reference evidence="4" key="1">
    <citation type="submission" date="2017-09" db="EMBL/GenBank/DDBJ databases">
        <authorList>
            <person name="Feng G."/>
            <person name="Zhu H."/>
        </authorList>
    </citation>
    <scope>NUCLEOTIDE SEQUENCE [LARGE SCALE GENOMIC DNA]</scope>
    <source>
        <strain evidence="4">1PNM-20</strain>
    </source>
</reference>
<gene>
    <name evidence="3" type="ORF">CKY28_17650</name>
</gene>
<evidence type="ECO:0000259" key="2">
    <source>
        <dbReference type="Pfam" id="PF13840"/>
    </source>
</evidence>
<keyword evidence="4" id="KW-1185">Reference proteome</keyword>
<dbReference type="AlphaFoldDB" id="A0A2A2SAY9"/>
<dbReference type="Pfam" id="PF13840">
    <property type="entry name" value="ACT_7"/>
    <property type="match status" value="1"/>
</dbReference>
<name>A0A2A2SAY9_9SPHN</name>
<comment type="caution">
    <text evidence="3">The sequence shown here is derived from an EMBL/GenBank/DDBJ whole genome shotgun (WGS) entry which is preliminary data.</text>
</comment>
<dbReference type="PANTHER" id="PTHR39199">
    <property type="entry name" value="BLR5128 PROTEIN"/>
    <property type="match status" value="1"/>
</dbReference>